<comment type="caution">
    <text evidence="1">The sequence shown here is derived from an EMBL/GenBank/DDBJ whole genome shotgun (WGS) entry which is preliminary data.</text>
</comment>
<reference evidence="1" key="1">
    <citation type="journal article" date="2023" name="Science">
        <title>Genome structures resolve the early diversification of teleost fishes.</title>
        <authorList>
            <person name="Parey E."/>
            <person name="Louis A."/>
            <person name="Montfort J."/>
            <person name="Bouchez O."/>
            <person name="Roques C."/>
            <person name="Iampietro C."/>
            <person name="Lluch J."/>
            <person name="Castinel A."/>
            <person name="Donnadieu C."/>
            <person name="Desvignes T."/>
            <person name="Floi Bucao C."/>
            <person name="Jouanno E."/>
            <person name="Wen M."/>
            <person name="Mejri S."/>
            <person name="Dirks R."/>
            <person name="Jansen H."/>
            <person name="Henkel C."/>
            <person name="Chen W.J."/>
            <person name="Zahm M."/>
            <person name="Cabau C."/>
            <person name="Klopp C."/>
            <person name="Thompson A.W."/>
            <person name="Robinson-Rechavi M."/>
            <person name="Braasch I."/>
            <person name="Lecointre G."/>
            <person name="Bobe J."/>
            <person name="Postlethwait J.H."/>
            <person name="Berthelot C."/>
            <person name="Roest Crollius H."/>
            <person name="Guiguen Y."/>
        </authorList>
    </citation>
    <scope>NUCLEOTIDE SEQUENCE</scope>
    <source>
        <strain evidence="1">NC1722</strain>
    </source>
</reference>
<evidence type="ECO:0000313" key="1">
    <source>
        <dbReference type="EMBL" id="KAJ8385404.1"/>
    </source>
</evidence>
<gene>
    <name evidence="1" type="ORF">AAFF_G00189300</name>
</gene>
<dbReference type="AlphaFoldDB" id="A0AAD7RJK8"/>
<accession>A0AAD7RJK8</accession>
<proteinExistence type="predicted"/>
<organism evidence="1 2">
    <name type="scientific">Aldrovandia affinis</name>
    <dbReference type="NCBI Taxonomy" id="143900"/>
    <lineage>
        <taxon>Eukaryota</taxon>
        <taxon>Metazoa</taxon>
        <taxon>Chordata</taxon>
        <taxon>Craniata</taxon>
        <taxon>Vertebrata</taxon>
        <taxon>Euteleostomi</taxon>
        <taxon>Actinopterygii</taxon>
        <taxon>Neopterygii</taxon>
        <taxon>Teleostei</taxon>
        <taxon>Notacanthiformes</taxon>
        <taxon>Halosauridae</taxon>
        <taxon>Aldrovandia</taxon>
    </lineage>
</organism>
<name>A0AAD7RJK8_9TELE</name>
<keyword evidence="2" id="KW-1185">Reference proteome</keyword>
<evidence type="ECO:0000313" key="2">
    <source>
        <dbReference type="Proteomes" id="UP001221898"/>
    </source>
</evidence>
<dbReference type="EMBL" id="JAINUG010000251">
    <property type="protein sequence ID" value="KAJ8385404.1"/>
    <property type="molecule type" value="Genomic_DNA"/>
</dbReference>
<sequence length="130" mass="14334">MCSTCERCSGEGLAQFVENCGSKESATLHQWGSDLCLPCFGPLLDLSDRKNKLDPDQPWQRLRELGPPFSCLGQRKLPTVLSADEGPNDYLLAPAVKACSPVQDMLVTMSRAVWFERRSLFTGSKALTLV</sequence>
<protein>
    <submittedName>
        <fullName evidence="1">Uncharacterized protein</fullName>
    </submittedName>
</protein>
<dbReference type="Proteomes" id="UP001221898">
    <property type="component" value="Unassembled WGS sequence"/>
</dbReference>